<evidence type="ECO:0000313" key="1">
    <source>
        <dbReference type="EMBL" id="KMO82489.1"/>
    </source>
</evidence>
<keyword evidence="2" id="KW-1185">Reference proteome</keyword>
<protein>
    <submittedName>
        <fullName evidence="1">Uncharacterized protein</fullName>
    </submittedName>
</protein>
<sequence>MILASMDRCTSLYRICDANGDVYPSAQTRLHRPDNNEGCFAACDHRIQLNDDYHDYDLSTTDAEIVCRRCVPQSRQTPPDTKWVGVRADGAHSVLIPRHLKE</sequence>
<gene>
    <name evidence="1" type="ORF">MCHLDSM_01112</name>
</gene>
<comment type="caution">
    <text evidence="1">The sequence shown here is derived from an EMBL/GenBank/DDBJ whole genome shotgun (WGS) entry which is preliminary data.</text>
</comment>
<dbReference type="AlphaFoldDB" id="A0A0J6WIQ8"/>
<dbReference type="PATRIC" id="fig|37916.4.peg.991"/>
<dbReference type="STRING" id="37916.MCHLDSM_01112"/>
<dbReference type="Proteomes" id="UP000036513">
    <property type="component" value="Unassembled WGS sequence"/>
</dbReference>
<organism evidence="1 2">
    <name type="scientific">Mycolicibacterium chlorophenolicum</name>
    <dbReference type="NCBI Taxonomy" id="37916"/>
    <lineage>
        <taxon>Bacteria</taxon>
        <taxon>Bacillati</taxon>
        <taxon>Actinomycetota</taxon>
        <taxon>Actinomycetes</taxon>
        <taxon>Mycobacteriales</taxon>
        <taxon>Mycobacteriaceae</taxon>
        <taxon>Mycolicibacterium</taxon>
    </lineage>
</organism>
<dbReference type="RefSeq" id="WP_048469089.1">
    <property type="nucleotide sequence ID" value="NZ_JYNL01000009.1"/>
</dbReference>
<name>A0A0J6WIQ8_9MYCO</name>
<proteinExistence type="predicted"/>
<reference evidence="1 2" key="1">
    <citation type="journal article" date="2015" name="Genome Biol. Evol.">
        <title>Characterization of Three Mycobacterium spp. with Potential Use in Bioremediation by Genome Sequencing and Comparative Genomics.</title>
        <authorList>
            <person name="Das S."/>
            <person name="Pettersson B.M."/>
            <person name="Behra P.R."/>
            <person name="Ramesh M."/>
            <person name="Dasgupta S."/>
            <person name="Bhattacharya A."/>
            <person name="Kirsebom L.A."/>
        </authorList>
    </citation>
    <scope>NUCLEOTIDE SEQUENCE [LARGE SCALE GENOMIC DNA]</scope>
    <source>
        <strain evidence="1 2">DSM 43826</strain>
    </source>
</reference>
<dbReference type="EMBL" id="JYNL01000009">
    <property type="protein sequence ID" value="KMO82489.1"/>
    <property type="molecule type" value="Genomic_DNA"/>
</dbReference>
<evidence type="ECO:0000313" key="2">
    <source>
        <dbReference type="Proteomes" id="UP000036513"/>
    </source>
</evidence>
<accession>A0A0J6WIQ8</accession>